<dbReference type="InterPro" id="IPR000504">
    <property type="entry name" value="RRM_dom"/>
</dbReference>
<dbReference type="GO" id="GO:0003729">
    <property type="term" value="F:mRNA binding"/>
    <property type="evidence" value="ECO:0007669"/>
    <property type="project" value="TreeGrafter"/>
</dbReference>
<feature type="compositionally biased region" description="Polar residues" evidence="8">
    <location>
        <begin position="1"/>
        <end position="11"/>
    </location>
</feature>
<dbReference type="FunFam" id="3.30.70.330:FF:001585">
    <property type="entry name" value="U1 small nuclear ribonucleoprotein 70 kDa"/>
    <property type="match status" value="1"/>
</dbReference>
<accession>A0AAV2YXC1</accession>
<evidence type="ECO:0000259" key="9">
    <source>
        <dbReference type="PROSITE" id="PS50102"/>
    </source>
</evidence>
<dbReference type="Pfam" id="PF00076">
    <property type="entry name" value="RRM_1"/>
    <property type="match status" value="1"/>
</dbReference>
<feature type="domain" description="RRM" evidence="9">
    <location>
        <begin position="93"/>
        <end position="161"/>
    </location>
</feature>
<dbReference type="PANTHER" id="PTHR13952">
    <property type="entry name" value="U1 SMALL NUCLEAR RIBONUCLEOPROTEIN 70 KD"/>
    <property type="match status" value="1"/>
</dbReference>
<comment type="caution">
    <text evidence="10">The sequence shown here is derived from an EMBL/GenBank/DDBJ whole genome shotgun (WGS) entry which is preliminary data.</text>
</comment>
<dbReference type="InterPro" id="IPR034143">
    <property type="entry name" value="snRNP70_RRM"/>
</dbReference>
<dbReference type="GO" id="GO:0071004">
    <property type="term" value="C:U2-type prespliceosome"/>
    <property type="evidence" value="ECO:0007669"/>
    <property type="project" value="TreeGrafter"/>
</dbReference>
<dbReference type="Proteomes" id="UP001146120">
    <property type="component" value="Unassembled WGS sequence"/>
</dbReference>
<feature type="compositionally biased region" description="Basic and acidic residues" evidence="8">
    <location>
        <begin position="25"/>
        <end position="37"/>
    </location>
</feature>
<dbReference type="CDD" id="cd12236">
    <property type="entry name" value="RRM_snRNP70"/>
    <property type="match status" value="1"/>
</dbReference>
<dbReference type="InterPro" id="IPR035979">
    <property type="entry name" value="RBD_domain_sf"/>
</dbReference>
<evidence type="ECO:0000256" key="3">
    <source>
        <dbReference type="ARBA" id="ARBA00016996"/>
    </source>
</evidence>
<dbReference type="AlphaFoldDB" id="A0AAV2YXC1"/>
<comment type="subcellular location">
    <subcellularLocation>
        <location evidence="1">Nucleus speckle</location>
    </subcellularLocation>
    <subcellularLocation>
        <location evidence="2">Nucleus</location>
        <location evidence="2">Nucleoplasm</location>
    </subcellularLocation>
</comment>
<protein>
    <recommendedName>
        <fullName evidence="3">U1 small nuclear ribonucleoprotein 70 kDa</fullName>
    </recommendedName>
</protein>
<organism evidence="10 11">
    <name type="scientific">Lagenidium giganteum</name>
    <dbReference type="NCBI Taxonomy" id="4803"/>
    <lineage>
        <taxon>Eukaryota</taxon>
        <taxon>Sar</taxon>
        <taxon>Stramenopiles</taxon>
        <taxon>Oomycota</taxon>
        <taxon>Peronosporomycetes</taxon>
        <taxon>Pythiales</taxon>
        <taxon>Pythiaceae</taxon>
    </lineage>
</organism>
<keyword evidence="11" id="KW-1185">Reference proteome</keyword>
<dbReference type="InterPro" id="IPR051183">
    <property type="entry name" value="U1_U11-U12_snRNP_70-35kDa"/>
</dbReference>
<dbReference type="GO" id="GO:0071011">
    <property type="term" value="C:precatalytic spliceosome"/>
    <property type="evidence" value="ECO:0007669"/>
    <property type="project" value="TreeGrafter"/>
</dbReference>
<evidence type="ECO:0000256" key="8">
    <source>
        <dbReference type="SAM" id="MobiDB-lite"/>
    </source>
</evidence>
<dbReference type="PANTHER" id="PTHR13952:SF5">
    <property type="entry name" value="U1 SMALL NUCLEAR RIBONUCLEOPROTEIN 70 KDA"/>
    <property type="match status" value="1"/>
</dbReference>
<dbReference type="GO" id="GO:0030619">
    <property type="term" value="F:U1 snRNA binding"/>
    <property type="evidence" value="ECO:0007669"/>
    <property type="project" value="InterPro"/>
</dbReference>
<dbReference type="GO" id="GO:0000398">
    <property type="term" value="P:mRNA splicing, via spliceosome"/>
    <property type="evidence" value="ECO:0007669"/>
    <property type="project" value="TreeGrafter"/>
</dbReference>
<dbReference type="InterPro" id="IPR012677">
    <property type="entry name" value="Nucleotide-bd_a/b_plait_sf"/>
</dbReference>
<dbReference type="GO" id="GO:0016607">
    <property type="term" value="C:nuclear speck"/>
    <property type="evidence" value="ECO:0007669"/>
    <property type="project" value="UniProtKB-SubCell"/>
</dbReference>
<reference evidence="10" key="1">
    <citation type="submission" date="2022-11" db="EMBL/GenBank/DDBJ databases">
        <authorList>
            <person name="Morgan W.R."/>
            <person name="Tartar A."/>
        </authorList>
    </citation>
    <scope>NUCLEOTIDE SEQUENCE</scope>
    <source>
        <strain evidence="10">ARSEF 373</strain>
    </source>
</reference>
<dbReference type="GO" id="GO:0005685">
    <property type="term" value="C:U1 snRNP"/>
    <property type="evidence" value="ECO:0007669"/>
    <property type="project" value="TreeGrafter"/>
</dbReference>
<feature type="compositionally biased region" description="Basic and acidic residues" evidence="8">
    <location>
        <begin position="196"/>
        <end position="235"/>
    </location>
</feature>
<evidence type="ECO:0000256" key="4">
    <source>
        <dbReference type="ARBA" id="ARBA00022884"/>
    </source>
</evidence>
<evidence type="ECO:0000256" key="7">
    <source>
        <dbReference type="PROSITE-ProRule" id="PRU00176"/>
    </source>
</evidence>
<keyword evidence="4 7" id="KW-0694">RNA-binding</keyword>
<feature type="compositionally biased region" description="Basic and acidic residues" evidence="8">
    <location>
        <begin position="154"/>
        <end position="167"/>
    </location>
</feature>
<evidence type="ECO:0000256" key="6">
    <source>
        <dbReference type="ARBA" id="ARBA00023274"/>
    </source>
</evidence>
<reference evidence="10" key="2">
    <citation type="journal article" date="2023" name="Microbiol Resour">
        <title>Decontamination and Annotation of the Draft Genome Sequence of the Oomycete Lagenidium giganteum ARSEF 373.</title>
        <authorList>
            <person name="Morgan W.R."/>
            <person name="Tartar A."/>
        </authorList>
    </citation>
    <scope>NUCLEOTIDE SEQUENCE</scope>
    <source>
        <strain evidence="10">ARSEF 373</strain>
    </source>
</reference>
<dbReference type="SMART" id="SM00360">
    <property type="entry name" value="RRM"/>
    <property type="match status" value="1"/>
</dbReference>
<evidence type="ECO:0000256" key="5">
    <source>
        <dbReference type="ARBA" id="ARBA00023242"/>
    </source>
</evidence>
<evidence type="ECO:0000256" key="2">
    <source>
        <dbReference type="ARBA" id="ARBA00004642"/>
    </source>
</evidence>
<dbReference type="Gene3D" id="3.30.70.330">
    <property type="match status" value="1"/>
</dbReference>
<keyword evidence="5" id="KW-0539">Nucleus</keyword>
<dbReference type="PROSITE" id="PS50102">
    <property type="entry name" value="RRM"/>
    <property type="match status" value="1"/>
</dbReference>
<feature type="region of interest" description="Disordered" evidence="8">
    <location>
        <begin position="1"/>
        <end position="82"/>
    </location>
</feature>
<evidence type="ECO:0000256" key="1">
    <source>
        <dbReference type="ARBA" id="ARBA00004324"/>
    </source>
</evidence>
<sequence>MTPKGQMSSSGMGPAITHLPLHLKAMFEPRPPLEHRPPLTTAPPPREISETPKERRERLRAEKMAQNEARMQEDLAKWNPNAADERKTGDAYKTLFVGRISFETTEKQLRLEFEHYGPIKSIRLVEDAEGKSRGYAFIEFEKENDMKAAYKHADGKKIDGRLSDWKPRKFGGGIGDSRKGGADVNVKYSGSNGGGGDRHRPRRDDSHYHQARDRSRDRDRDRDRDYRSRGGDERRERRRSRSRSRDRGDRDRGYDRDRGDRHRDQSRERRGSRDYSRRR</sequence>
<name>A0AAV2YXC1_9STRA</name>
<feature type="compositionally biased region" description="Basic and acidic residues" evidence="8">
    <location>
        <begin position="47"/>
        <end position="76"/>
    </location>
</feature>
<feature type="compositionally biased region" description="Basic and acidic residues" evidence="8">
    <location>
        <begin position="243"/>
        <end position="279"/>
    </location>
</feature>
<keyword evidence="6" id="KW-0687">Ribonucleoprotein</keyword>
<dbReference type="SUPFAM" id="SSF54928">
    <property type="entry name" value="RNA-binding domain, RBD"/>
    <property type="match status" value="1"/>
</dbReference>
<feature type="region of interest" description="Disordered" evidence="8">
    <location>
        <begin position="154"/>
        <end position="279"/>
    </location>
</feature>
<evidence type="ECO:0000313" key="10">
    <source>
        <dbReference type="EMBL" id="DAZ97842.1"/>
    </source>
</evidence>
<proteinExistence type="predicted"/>
<dbReference type="EMBL" id="DAKRPA010000124">
    <property type="protein sequence ID" value="DAZ97842.1"/>
    <property type="molecule type" value="Genomic_DNA"/>
</dbReference>
<gene>
    <name evidence="10" type="ORF">N0F65_002512</name>
</gene>
<evidence type="ECO:0000313" key="11">
    <source>
        <dbReference type="Proteomes" id="UP001146120"/>
    </source>
</evidence>